<organism evidence="2 3">
    <name type="scientific">Rhizobium grahamii</name>
    <dbReference type="NCBI Taxonomy" id="1120045"/>
    <lineage>
        <taxon>Bacteria</taxon>
        <taxon>Pseudomonadati</taxon>
        <taxon>Pseudomonadota</taxon>
        <taxon>Alphaproteobacteria</taxon>
        <taxon>Hyphomicrobiales</taxon>
        <taxon>Rhizobiaceae</taxon>
        <taxon>Rhizobium/Agrobacterium group</taxon>
        <taxon>Rhizobium</taxon>
    </lineage>
</organism>
<dbReference type="EMBL" id="CP043499">
    <property type="protein sequence ID" value="QFY62786.1"/>
    <property type="molecule type" value="Genomic_DNA"/>
</dbReference>
<sequence>MPRILGSAFSQVDREVGARIRARRKILGLSQTMLAQELGVTYQQVQKYENGKNRIGSSSLHTIAQALGTTPSVLFGQIGVEDPGGTLEFHALHEFVGSAEGIALNRAFGKIRDEKVRRAVIALIASLSASRREPQ</sequence>
<evidence type="ECO:0000313" key="2">
    <source>
        <dbReference type="EMBL" id="QFY62786.1"/>
    </source>
</evidence>
<evidence type="ECO:0000259" key="1">
    <source>
        <dbReference type="PROSITE" id="PS50943"/>
    </source>
</evidence>
<dbReference type="Proteomes" id="UP000326881">
    <property type="component" value="Plasmid unnamed"/>
</dbReference>
<dbReference type="GO" id="GO:0003677">
    <property type="term" value="F:DNA binding"/>
    <property type="evidence" value="ECO:0007669"/>
    <property type="project" value="InterPro"/>
</dbReference>
<proteinExistence type="predicted"/>
<accession>A0A5Q0CA68</accession>
<name>A0A5Q0CA68_9HYPH</name>
<keyword evidence="3" id="KW-1185">Reference proteome</keyword>
<reference evidence="2 3" key="1">
    <citation type="submission" date="2019-08" db="EMBL/GenBank/DDBJ databases">
        <title>Prosopis cineraria nodule microbiome.</title>
        <authorList>
            <person name="Ali R."/>
            <person name="Chaluvadi S.R."/>
            <person name="Wang X."/>
        </authorList>
    </citation>
    <scope>NUCLEOTIDE SEQUENCE [LARGE SCALE GENOMIC DNA]</scope>
    <source>
        <strain evidence="2 3">BG7</strain>
        <plasmid evidence="2 3">unnamed</plasmid>
    </source>
</reference>
<feature type="domain" description="HTH cro/C1-type" evidence="1">
    <location>
        <begin position="20"/>
        <end position="74"/>
    </location>
</feature>
<protein>
    <submittedName>
        <fullName evidence="2">Helix-turn-helix transcriptional regulator</fullName>
    </submittedName>
</protein>
<evidence type="ECO:0000313" key="3">
    <source>
        <dbReference type="Proteomes" id="UP000326881"/>
    </source>
</evidence>
<keyword evidence="2" id="KW-0614">Plasmid</keyword>
<geneLocation type="plasmid" evidence="2 3">
    <name>unnamed</name>
</geneLocation>
<dbReference type="InterPro" id="IPR010982">
    <property type="entry name" value="Lambda_DNA-bd_dom_sf"/>
</dbReference>
<dbReference type="InterPro" id="IPR001387">
    <property type="entry name" value="Cro/C1-type_HTH"/>
</dbReference>
<gene>
    <name evidence="2" type="ORF">FZ934_20710</name>
</gene>
<dbReference type="RefSeq" id="WP_153272772.1">
    <property type="nucleotide sequence ID" value="NZ_CP043499.1"/>
</dbReference>
<dbReference type="SUPFAM" id="SSF47413">
    <property type="entry name" value="lambda repressor-like DNA-binding domains"/>
    <property type="match status" value="1"/>
</dbReference>
<dbReference type="Gene3D" id="1.10.260.40">
    <property type="entry name" value="lambda repressor-like DNA-binding domains"/>
    <property type="match status" value="1"/>
</dbReference>
<dbReference type="SMART" id="SM00530">
    <property type="entry name" value="HTH_XRE"/>
    <property type="match status" value="1"/>
</dbReference>
<dbReference type="PROSITE" id="PS50943">
    <property type="entry name" value="HTH_CROC1"/>
    <property type="match status" value="1"/>
</dbReference>
<dbReference type="CDD" id="cd00093">
    <property type="entry name" value="HTH_XRE"/>
    <property type="match status" value="1"/>
</dbReference>
<dbReference type="KEGG" id="rgr:FZ934_20710"/>
<dbReference type="OrthoDB" id="9797172at2"/>
<dbReference type="AlphaFoldDB" id="A0A5Q0CA68"/>
<dbReference type="Pfam" id="PF01381">
    <property type="entry name" value="HTH_3"/>
    <property type="match status" value="1"/>
</dbReference>